<evidence type="ECO:0000256" key="5">
    <source>
        <dbReference type="ARBA" id="ARBA00038943"/>
    </source>
</evidence>
<dbReference type="InterPro" id="IPR006224">
    <property type="entry name" value="PsdUridine_synth_RluA-like_CS"/>
</dbReference>
<protein>
    <recommendedName>
        <fullName evidence="6">tRNA pseudouridine synthase C</fullName>
        <ecNumber evidence="5">5.4.99.26</ecNumber>
    </recommendedName>
    <alternativeName>
        <fullName evidence="8">tRNA pseudouridine(65) synthase</fullName>
    </alternativeName>
    <alternativeName>
        <fullName evidence="9">tRNA pseudouridylate synthase C</fullName>
    </alternativeName>
    <alternativeName>
        <fullName evidence="7">tRNA-uridine isomerase C</fullName>
    </alternativeName>
</protein>
<dbReference type="GO" id="GO:0000455">
    <property type="term" value="P:enzyme-directed rRNA pseudouridine synthesis"/>
    <property type="evidence" value="ECO:0007669"/>
    <property type="project" value="TreeGrafter"/>
</dbReference>
<dbReference type="EMBL" id="DMND01000071">
    <property type="protein sequence ID" value="HAN27054.1"/>
    <property type="molecule type" value="Genomic_DNA"/>
</dbReference>
<dbReference type="GO" id="GO:0160149">
    <property type="term" value="F:tRNA pseudouridine(65) synthase activity"/>
    <property type="evidence" value="ECO:0007669"/>
    <property type="project" value="UniProtKB-EC"/>
</dbReference>
<evidence type="ECO:0000256" key="9">
    <source>
        <dbReference type="ARBA" id="ARBA00043049"/>
    </source>
</evidence>
<reference evidence="11 12" key="1">
    <citation type="journal article" date="2018" name="Nat. Biotechnol.">
        <title>A standardized bacterial taxonomy based on genome phylogeny substantially revises the tree of life.</title>
        <authorList>
            <person name="Parks D.H."/>
            <person name="Chuvochina M."/>
            <person name="Waite D.W."/>
            <person name="Rinke C."/>
            <person name="Skarshewski A."/>
            <person name="Chaumeil P.A."/>
            <person name="Hugenholtz P."/>
        </authorList>
    </citation>
    <scope>NUCLEOTIDE SEQUENCE [LARGE SCALE GENOMIC DNA]</scope>
    <source>
        <strain evidence="11">UBA9158</strain>
    </source>
</reference>
<evidence type="ECO:0000256" key="4">
    <source>
        <dbReference type="ARBA" id="ARBA00037670"/>
    </source>
</evidence>
<dbReference type="GO" id="GO:0003723">
    <property type="term" value="F:RNA binding"/>
    <property type="evidence" value="ECO:0007669"/>
    <property type="project" value="InterPro"/>
</dbReference>
<dbReference type="Proteomes" id="UP000259273">
    <property type="component" value="Unassembled WGS sequence"/>
</dbReference>
<dbReference type="Gene3D" id="3.30.2350.10">
    <property type="entry name" value="Pseudouridine synthase"/>
    <property type="match status" value="1"/>
</dbReference>
<name>A0A3C1KL14_9GAMM</name>
<evidence type="ECO:0000256" key="1">
    <source>
        <dbReference type="ARBA" id="ARBA00022694"/>
    </source>
</evidence>
<dbReference type="SUPFAM" id="SSF55120">
    <property type="entry name" value="Pseudouridine synthase"/>
    <property type="match status" value="1"/>
</dbReference>
<dbReference type="InterPro" id="IPR006145">
    <property type="entry name" value="PsdUridine_synth_RsuA/RluA"/>
</dbReference>
<dbReference type="PANTHER" id="PTHR21600:SF56">
    <property type="entry name" value="TRNA PSEUDOURIDINE SYNTHASE C"/>
    <property type="match status" value="1"/>
</dbReference>
<dbReference type="AlphaFoldDB" id="A0A3C1KL14"/>
<evidence type="ECO:0000256" key="3">
    <source>
        <dbReference type="ARBA" id="ARBA00036607"/>
    </source>
</evidence>
<evidence type="ECO:0000256" key="6">
    <source>
        <dbReference type="ARBA" id="ARBA00040675"/>
    </source>
</evidence>
<evidence type="ECO:0000256" key="2">
    <source>
        <dbReference type="ARBA" id="ARBA00023235"/>
    </source>
</evidence>
<sequence length="248" mass="28003">MELLHCDEHLVAVNKPSGLLVHRSPIDRHETRFALQLLRDQLGHRVYPVHRLDKPTSGILLFAQTPAAARALAEQFAQRRVHKTYIAIVRGWCAPEGVIEHPLTEQPADSGSDKSPTRTQAATTRFRRLGTAELPIAVDRYPSSRYSLVHLQPVTGRRHQLRRHMKHISHPIIGDANHGKGIHNRFFQTHFNCHRLLLACTALELQHPEHASTLRLRARPGADFEATAIALGWQRELEDALREVATGP</sequence>
<keyword evidence="1" id="KW-0819">tRNA processing</keyword>
<dbReference type="GO" id="GO:0008033">
    <property type="term" value="P:tRNA processing"/>
    <property type="evidence" value="ECO:0007669"/>
    <property type="project" value="UniProtKB-KW"/>
</dbReference>
<evidence type="ECO:0000256" key="7">
    <source>
        <dbReference type="ARBA" id="ARBA00041803"/>
    </source>
</evidence>
<dbReference type="InterPro" id="IPR020103">
    <property type="entry name" value="PsdUridine_synth_cat_dom_sf"/>
</dbReference>
<comment type="function">
    <text evidence="4">Responsible for synthesis of pseudouridine from uracil-65 in transfer RNAs.</text>
</comment>
<proteinExistence type="predicted"/>
<feature type="domain" description="Pseudouridine synthase RsuA/RluA-like" evidence="10">
    <location>
        <begin position="9"/>
        <end position="167"/>
    </location>
</feature>
<dbReference type="PANTHER" id="PTHR21600">
    <property type="entry name" value="MITOCHONDRIAL RNA PSEUDOURIDINE SYNTHASE"/>
    <property type="match status" value="1"/>
</dbReference>
<comment type="catalytic activity">
    <reaction evidence="3">
        <text>uridine(65) in tRNA = pseudouridine(65) in tRNA</text>
        <dbReference type="Rhea" id="RHEA:42536"/>
        <dbReference type="Rhea" id="RHEA-COMP:10103"/>
        <dbReference type="Rhea" id="RHEA-COMP:10104"/>
        <dbReference type="ChEBI" id="CHEBI:65314"/>
        <dbReference type="ChEBI" id="CHEBI:65315"/>
        <dbReference type="EC" id="5.4.99.26"/>
    </reaction>
</comment>
<dbReference type="EC" id="5.4.99.26" evidence="5"/>
<dbReference type="STRING" id="1121937.GCA_000423125_01001"/>
<evidence type="ECO:0000313" key="11">
    <source>
        <dbReference type="EMBL" id="HAN27054.1"/>
    </source>
</evidence>
<evidence type="ECO:0000256" key="8">
    <source>
        <dbReference type="ARBA" id="ARBA00041975"/>
    </source>
</evidence>
<dbReference type="InterPro" id="IPR050188">
    <property type="entry name" value="RluA_PseudoU_synthase"/>
</dbReference>
<dbReference type="PROSITE" id="PS01129">
    <property type="entry name" value="PSI_RLU"/>
    <property type="match status" value="1"/>
</dbReference>
<evidence type="ECO:0000259" key="10">
    <source>
        <dbReference type="Pfam" id="PF00849"/>
    </source>
</evidence>
<keyword evidence="2" id="KW-0413">Isomerase</keyword>
<organism evidence="11 12">
    <name type="scientific">Haliea salexigens</name>
    <dbReference type="NCBI Taxonomy" id="287487"/>
    <lineage>
        <taxon>Bacteria</taxon>
        <taxon>Pseudomonadati</taxon>
        <taxon>Pseudomonadota</taxon>
        <taxon>Gammaproteobacteria</taxon>
        <taxon>Cellvibrionales</taxon>
        <taxon>Halieaceae</taxon>
        <taxon>Haliea</taxon>
    </lineage>
</organism>
<evidence type="ECO:0000313" key="12">
    <source>
        <dbReference type="Proteomes" id="UP000259273"/>
    </source>
</evidence>
<comment type="caution">
    <text evidence="11">The sequence shown here is derived from an EMBL/GenBank/DDBJ whole genome shotgun (WGS) entry which is preliminary data.</text>
</comment>
<gene>
    <name evidence="11" type="ORF">DCP75_04920</name>
</gene>
<dbReference type="Pfam" id="PF00849">
    <property type="entry name" value="PseudoU_synth_2"/>
    <property type="match status" value="1"/>
</dbReference>
<accession>A0A3C1KL14</accession>